<dbReference type="PROSITE" id="PS00411">
    <property type="entry name" value="KINESIN_MOTOR_1"/>
    <property type="match status" value="1"/>
</dbReference>
<evidence type="ECO:0000256" key="7">
    <source>
        <dbReference type="PROSITE-ProRule" id="PRU00283"/>
    </source>
</evidence>
<reference evidence="10 11" key="1">
    <citation type="journal article" date="2010" name="Science">
        <title>Genomic analysis of organismal complexity in the multicellular green alga Volvox carteri.</title>
        <authorList>
            <person name="Prochnik S.E."/>
            <person name="Umen J."/>
            <person name="Nedelcu A.M."/>
            <person name="Hallmann A."/>
            <person name="Miller S.M."/>
            <person name="Nishii I."/>
            <person name="Ferris P."/>
            <person name="Kuo A."/>
            <person name="Mitros T."/>
            <person name="Fritz-Laylin L.K."/>
            <person name="Hellsten U."/>
            <person name="Chapman J."/>
            <person name="Simakov O."/>
            <person name="Rensing S.A."/>
            <person name="Terry A."/>
            <person name="Pangilinan J."/>
            <person name="Kapitonov V."/>
            <person name="Jurka J."/>
            <person name="Salamov A."/>
            <person name="Shapiro H."/>
            <person name="Schmutz J."/>
            <person name="Grimwood J."/>
            <person name="Lindquist E."/>
            <person name="Lucas S."/>
            <person name="Grigoriev I.V."/>
            <person name="Schmitt R."/>
            <person name="Kirk D."/>
            <person name="Rokhsar D.S."/>
        </authorList>
    </citation>
    <scope>NUCLEOTIDE SEQUENCE [LARGE SCALE GENOMIC DNA]</scope>
    <source>
        <strain evidence="11">f. Nagariensis / Eve</strain>
    </source>
</reference>
<dbReference type="GeneID" id="9625848"/>
<dbReference type="GO" id="GO:0003777">
    <property type="term" value="F:microtubule motor activity"/>
    <property type="evidence" value="ECO:0007669"/>
    <property type="project" value="InterPro"/>
</dbReference>
<dbReference type="InterPro" id="IPR036961">
    <property type="entry name" value="Kinesin_motor_dom_sf"/>
</dbReference>
<dbReference type="STRING" id="3068.D8U4H3"/>
<dbReference type="GO" id="GO:0005874">
    <property type="term" value="C:microtubule"/>
    <property type="evidence" value="ECO:0007669"/>
    <property type="project" value="UniProtKB-KW"/>
</dbReference>
<keyword evidence="4" id="KW-0175">Coiled coil</keyword>
<dbReference type="FunFam" id="3.40.850.10:FF:000056">
    <property type="entry name" value="Kinesin-like protein"/>
    <property type="match status" value="1"/>
</dbReference>
<dbReference type="InterPro" id="IPR019821">
    <property type="entry name" value="Kinesin_motor_CS"/>
</dbReference>
<evidence type="ECO:0000256" key="5">
    <source>
        <dbReference type="ARBA" id="ARBA00023175"/>
    </source>
</evidence>
<keyword evidence="3 7" id="KW-0067">ATP-binding</keyword>
<organism evidence="11">
    <name type="scientific">Volvox carteri f. nagariensis</name>
    <dbReference type="NCBI Taxonomy" id="3068"/>
    <lineage>
        <taxon>Eukaryota</taxon>
        <taxon>Viridiplantae</taxon>
        <taxon>Chlorophyta</taxon>
        <taxon>core chlorophytes</taxon>
        <taxon>Chlorophyceae</taxon>
        <taxon>CS clade</taxon>
        <taxon>Chlamydomonadales</taxon>
        <taxon>Volvocaceae</taxon>
        <taxon>Volvox</taxon>
    </lineage>
</organism>
<dbReference type="FunCoup" id="D8U4H3">
    <property type="interactions" value="119"/>
</dbReference>
<protein>
    <recommendedName>
        <fullName evidence="8">Kinesin-like protein</fullName>
    </recommendedName>
</protein>
<accession>D8U4H3</accession>
<keyword evidence="2 7" id="KW-0547">Nucleotide-binding</keyword>
<dbReference type="Proteomes" id="UP000001058">
    <property type="component" value="Unassembled WGS sequence"/>
</dbReference>
<evidence type="ECO:0000256" key="8">
    <source>
        <dbReference type="RuleBase" id="RU000394"/>
    </source>
</evidence>
<dbReference type="GO" id="GO:0007018">
    <property type="term" value="P:microtubule-based movement"/>
    <property type="evidence" value="ECO:0007669"/>
    <property type="project" value="InterPro"/>
</dbReference>
<dbReference type="PANTHER" id="PTHR47968:SF29">
    <property type="entry name" value="KINESIN-LIKE PROTEIN"/>
    <property type="match status" value="1"/>
</dbReference>
<dbReference type="InterPro" id="IPR027640">
    <property type="entry name" value="Kinesin-like_fam"/>
</dbReference>
<feature type="non-terminal residue" evidence="10">
    <location>
        <position position="1"/>
    </location>
</feature>
<dbReference type="GO" id="GO:0008017">
    <property type="term" value="F:microtubule binding"/>
    <property type="evidence" value="ECO:0007669"/>
    <property type="project" value="InterPro"/>
</dbReference>
<name>D8U4H3_VOLCA</name>
<keyword evidence="5 7" id="KW-0505">Motor protein</keyword>
<dbReference type="PANTHER" id="PTHR47968">
    <property type="entry name" value="CENTROMERE PROTEIN E"/>
    <property type="match status" value="1"/>
</dbReference>
<dbReference type="SMART" id="SM00129">
    <property type="entry name" value="KISc"/>
    <property type="match status" value="1"/>
</dbReference>
<dbReference type="GO" id="GO:0005524">
    <property type="term" value="F:ATP binding"/>
    <property type="evidence" value="ECO:0007669"/>
    <property type="project" value="UniProtKB-UniRule"/>
</dbReference>
<dbReference type="eggNOG" id="KOG0242">
    <property type="taxonomic scope" value="Eukaryota"/>
</dbReference>
<dbReference type="RefSeq" id="XP_002953530.1">
    <property type="nucleotide sequence ID" value="XM_002953484.1"/>
</dbReference>
<dbReference type="KEGG" id="vcn:VOLCADRAFT_63825"/>
<feature type="binding site" evidence="7">
    <location>
        <begin position="102"/>
        <end position="109"/>
    </location>
    <ligand>
        <name>ATP</name>
        <dbReference type="ChEBI" id="CHEBI:30616"/>
    </ligand>
</feature>
<keyword evidence="1 8" id="KW-0493">Microtubule</keyword>
<feature type="domain" description="Kinesin motor" evidence="9">
    <location>
        <begin position="7"/>
        <end position="347"/>
    </location>
</feature>
<evidence type="ECO:0000256" key="6">
    <source>
        <dbReference type="ARBA" id="ARBA00060769"/>
    </source>
</evidence>
<evidence type="ECO:0000313" key="10">
    <source>
        <dbReference type="EMBL" id="EFJ45503.1"/>
    </source>
</evidence>
<sequence>SASTAATLTVGIRVRPLVRAEIARGGRRDIIRVLDSRVVVVLDPDENKDYLDQVQNRTKEKRYTFDIAFGTSATNRDVYNGTVRELIGGVLQGINTTVFAYGATGSGKTYTMVGTQQDPGLMVLCLEKIFADRDTSHRDEDFCVTCSYLEVYNEIIYDLLVKSSSPLELREDPELGVVVAGLKHITVTSAAEIMTLLEEGNRRRKTEATDANASSSRSHAVLEITVKRTPKNHYKVTQLRGKLSLVDLAGSERAAETNNAGQKLRDGANINRSLLALANCINALGKANSGKSAASYVPYRNSKLTRLLKDGLSGNSRTAMVATVSGSSDQYHHSINTLKYADRAKEIKTHVVQNVGTVESHVADYQRIIDNLQSEVQDLRWASGGGGR</sequence>
<dbReference type="PRINTS" id="PR00380">
    <property type="entry name" value="KINESINHEAVY"/>
</dbReference>
<evidence type="ECO:0000256" key="4">
    <source>
        <dbReference type="ARBA" id="ARBA00023054"/>
    </source>
</evidence>
<dbReference type="EMBL" id="GL378357">
    <property type="protein sequence ID" value="EFJ45503.1"/>
    <property type="molecule type" value="Genomic_DNA"/>
</dbReference>
<dbReference type="InParanoid" id="D8U4H3"/>
<evidence type="ECO:0000313" key="11">
    <source>
        <dbReference type="Proteomes" id="UP000001058"/>
    </source>
</evidence>
<dbReference type="Pfam" id="PF00225">
    <property type="entry name" value="Kinesin"/>
    <property type="match status" value="1"/>
</dbReference>
<dbReference type="AlphaFoldDB" id="D8U4H3"/>
<dbReference type="InterPro" id="IPR027417">
    <property type="entry name" value="P-loop_NTPase"/>
</dbReference>
<comment type="similarity">
    <text evidence="6">Belongs to the TRAFAC class myosin-kinesin ATPase superfamily. Kinesin family. KIN-8 subfamily.</text>
</comment>
<dbReference type="InterPro" id="IPR001752">
    <property type="entry name" value="Kinesin_motor_dom"/>
</dbReference>
<evidence type="ECO:0000256" key="2">
    <source>
        <dbReference type="ARBA" id="ARBA00022741"/>
    </source>
</evidence>
<dbReference type="SUPFAM" id="SSF52540">
    <property type="entry name" value="P-loop containing nucleoside triphosphate hydrolases"/>
    <property type="match status" value="1"/>
</dbReference>
<dbReference type="OrthoDB" id="3176171at2759"/>
<dbReference type="PROSITE" id="PS50067">
    <property type="entry name" value="KINESIN_MOTOR_2"/>
    <property type="match status" value="1"/>
</dbReference>
<evidence type="ECO:0000259" key="9">
    <source>
        <dbReference type="PROSITE" id="PS50067"/>
    </source>
</evidence>
<evidence type="ECO:0000256" key="1">
    <source>
        <dbReference type="ARBA" id="ARBA00022701"/>
    </source>
</evidence>
<dbReference type="Gene3D" id="3.40.850.10">
    <property type="entry name" value="Kinesin motor domain"/>
    <property type="match status" value="1"/>
</dbReference>
<keyword evidence="11" id="KW-1185">Reference proteome</keyword>
<gene>
    <name evidence="10" type="ORF">VOLCADRAFT_63825</name>
</gene>
<proteinExistence type="inferred from homology"/>
<evidence type="ECO:0000256" key="3">
    <source>
        <dbReference type="ARBA" id="ARBA00022840"/>
    </source>
</evidence>